<comment type="similarity">
    <text evidence="1">Belongs to the 'GDSL' lipolytic enzyme family.</text>
</comment>
<proteinExistence type="inferred from homology"/>
<dbReference type="Proteomes" id="UP000657918">
    <property type="component" value="Chromosome 8"/>
</dbReference>
<protein>
    <recommendedName>
        <fullName evidence="6">GDSL esterase/lipase</fullName>
    </recommendedName>
</protein>
<evidence type="ECO:0000256" key="2">
    <source>
        <dbReference type="ARBA" id="ARBA00022801"/>
    </source>
</evidence>
<dbReference type="GO" id="GO:0016042">
    <property type="term" value="P:lipid catabolic process"/>
    <property type="evidence" value="ECO:0007669"/>
    <property type="project" value="UniProtKB-KW"/>
</dbReference>
<comment type="caution">
    <text evidence="4">The sequence shown here is derived from an EMBL/GenBank/DDBJ whole genome shotgun (WGS) entry which is preliminary data.</text>
</comment>
<evidence type="ECO:0000313" key="4">
    <source>
        <dbReference type="EMBL" id="KAF9678016.1"/>
    </source>
</evidence>
<gene>
    <name evidence="4" type="ORF">SADUNF_Sadunf08G0168000</name>
</gene>
<name>A0A835K1Y9_9ROSI</name>
<sequence>MSLALDRQRFIIMRILSQTSVVCLLFGLSFAKDVPAFFIFGDSLVDVGNNFYIKTSAKPVFPNGIDFGNEYGVPSGRYSNARLVPDIIGQELGFKNFTPPCLVPTTVGDVILNGELTLALRMKSVTLRKQGKTSYRILEAKKLLREAIYLLFISSNDVIFNFIGADSGAALDTIISSLRSQLSRLYKLDARKFVVGNCGPFGCIPSVRDAFAVTDGCVSPANQRAQSYNKKLKPILEELTKNLSGSLYVQAGIYVVFFDIIQNYISYESANLIAVKNLVDGGLNYIFTNEFENCGTTYL</sequence>
<dbReference type="InterPro" id="IPR036514">
    <property type="entry name" value="SGNH_hydro_sf"/>
</dbReference>
<evidence type="ECO:0000256" key="1">
    <source>
        <dbReference type="ARBA" id="ARBA00008668"/>
    </source>
</evidence>
<dbReference type="OrthoDB" id="1600564at2759"/>
<keyword evidence="3" id="KW-0443">Lipid metabolism</keyword>
<reference evidence="4 5" key="1">
    <citation type="submission" date="2020-10" db="EMBL/GenBank/DDBJ databases">
        <title>Plant Genome Project.</title>
        <authorList>
            <person name="Zhang R.-G."/>
        </authorList>
    </citation>
    <scope>NUCLEOTIDE SEQUENCE [LARGE SCALE GENOMIC DNA]</scope>
    <source>
        <strain evidence="4">FAFU-HL-1</strain>
        <tissue evidence="4">Leaf</tissue>
    </source>
</reference>
<dbReference type="AlphaFoldDB" id="A0A835K1Y9"/>
<evidence type="ECO:0000256" key="3">
    <source>
        <dbReference type="ARBA" id="ARBA00022963"/>
    </source>
</evidence>
<dbReference type="Gene3D" id="3.40.50.1110">
    <property type="entry name" value="SGNH hydrolase"/>
    <property type="match status" value="1"/>
</dbReference>
<keyword evidence="3" id="KW-0442">Lipid degradation</keyword>
<evidence type="ECO:0008006" key="6">
    <source>
        <dbReference type="Google" id="ProtNLM"/>
    </source>
</evidence>
<dbReference type="InterPro" id="IPR001087">
    <property type="entry name" value="GDSL"/>
</dbReference>
<dbReference type="PANTHER" id="PTHR45648">
    <property type="entry name" value="GDSL LIPASE/ACYLHYDROLASE FAMILY PROTEIN (AFU_ORTHOLOGUE AFUA_4G14700)"/>
    <property type="match status" value="1"/>
</dbReference>
<dbReference type="Pfam" id="PF00657">
    <property type="entry name" value="Lipase_GDSL"/>
    <property type="match status" value="1"/>
</dbReference>
<keyword evidence="2" id="KW-0378">Hydrolase</keyword>
<dbReference type="GO" id="GO:0016788">
    <property type="term" value="F:hydrolase activity, acting on ester bonds"/>
    <property type="evidence" value="ECO:0007669"/>
    <property type="project" value="InterPro"/>
</dbReference>
<accession>A0A835K1Y9</accession>
<dbReference type="PANTHER" id="PTHR45648:SF9">
    <property type="entry name" value="PROLINE-RICH PROTEIN APG, PUTATIVE-RELATED"/>
    <property type="match status" value="1"/>
</dbReference>
<keyword evidence="5" id="KW-1185">Reference proteome</keyword>
<evidence type="ECO:0000313" key="5">
    <source>
        <dbReference type="Proteomes" id="UP000657918"/>
    </source>
</evidence>
<dbReference type="InterPro" id="IPR051058">
    <property type="entry name" value="GDSL_Est/Lipase"/>
</dbReference>
<dbReference type="EMBL" id="JADGMS010000008">
    <property type="protein sequence ID" value="KAF9678016.1"/>
    <property type="molecule type" value="Genomic_DNA"/>
</dbReference>
<organism evidence="4 5">
    <name type="scientific">Salix dunnii</name>
    <dbReference type="NCBI Taxonomy" id="1413687"/>
    <lineage>
        <taxon>Eukaryota</taxon>
        <taxon>Viridiplantae</taxon>
        <taxon>Streptophyta</taxon>
        <taxon>Embryophyta</taxon>
        <taxon>Tracheophyta</taxon>
        <taxon>Spermatophyta</taxon>
        <taxon>Magnoliopsida</taxon>
        <taxon>eudicotyledons</taxon>
        <taxon>Gunneridae</taxon>
        <taxon>Pentapetalae</taxon>
        <taxon>rosids</taxon>
        <taxon>fabids</taxon>
        <taxon>Malpighiales</taxon>
        <taxon>Salicaceae</taxon>
        <taxon>Saliceae</taxon>
        <taxon>Salix</taxon>
    </lineage>
</organism>